<organism evidence="1 2">
    <name type="scientific">Fibrella aquatilis</name>
    <dbReference type="NCBI Taxonomy" id="2817059"/>
    <lineage>
        <taxon>Bacteria</taxon>
        <taxon>Pseudomonadati</taxon>
        <taxon>Bacteroidota</taxon>
        <taxon>Cytophagia</taxon>
        <taxon>Cytophagales</taxon>
        <taxon>Spirosomataceae</taxon>
        <taxon>Fibrella</taxon>
    </lineage>
</organism>
<evidence type="ECO:0000313" key="2">
    <source>
        <dbReference type="Proteomes" id="UP000664795"/>
    </source>
</evidence>
<comment type="caution">
    <text evidence="1">The sequence shown here is derived from an EMBL/GenBank/DDBJ whole genome shotgun (WGS) entry which is preliminary data.</text>
</comment>
<reference evidence="1 2" key="1">
    <citation type="submission" date="2021-03" db="EMBL/GenBank/DDBJ databases">
        <title>Fibrella sp. HMF5036 genome sequencing and assembly.</title>
        <authorList>
            <person name="Kang H."/>
            <person name="Kim H."/>
            <person name="Bae S."/>
            <person name="Joh K."/>
        </authorList>
    </citation>
    <scope>NUCLEOTIDE SEQUENCE [LARGE SCALE GENOMIC DNA]</scope>
    <source>
        <strain evidence="1 2">HMF5036</strain>
    </source>
</reference>
<name>A0A939JWN9_9BACT</name>
<evidence type="ECO:0000313" key="1">
    <source>
        <dbReference type="EMBL" id="MBO0932107.1"/>
    </source>
</evidence>
<dbReference type="Proteomes" id="UP000664795">
    <property type="component" value="Unassembled WGS sequence"/>
</dbReference>
<proteinExistence type="predicted"/>
<gene>
    <name evidence="1" type="ORF">J2I48_13935</name>
</gene>
<dbReference type="EMBL" id="JAFMYU010000010">
    <property type="protein sequence ID" value="MBO0932107.1"/>
    <property type="molecule type" value="Genomic_DNA"/>
</dbReference>
<protein>
    <submittedName>
        <fullName evidence="1">Uncharacterized protein</fullName>
    </submittedName>
</protein>
<accession>A0A939JWN9</accession>
<dbReference type="AlphaFoldDB" id="A0A939JWN9"/>
<dbReference type="RefSeq" id="WP_207336077.1">
    <property type="nucleotide sequence ID" value="NZ_JAFMYU010000010.1"/>
</dbReference>
<sequence length="87" mass="9936">MPQLTEQDAIKMAAHALQTHEMGFDPLEGFQARYVENKPLRDGQIDSVWIVSYVTPPSLFDQHDHFMYISDSKGEILYIMTQSGYVG</sequence>
<keyword evidence="2" id="KW-1185">Reference proteome</keyword>